<feature type="coiled-coil region" evidence="1">
    <location>
        <begin position="469"/>
        <end position="507"/>
    </location>
</feature>
<dbReference type="Proteomes" id="UP000785679">
    <property type="component" value="Unassembled WGS sequence"/>
</dbReference>
<dbReference type="EMBL" id="RRYP01005319">
    <property type="protein sequence ID" value="TNV82146.1"/>
    <property type="molecule type" value="Genomic_DNA"/>
</dbReference>
<keyword evidence="4" id="KW-1185">Reference proteome</keyword>
<feature type="coiled-coil region" evidence="1">
    <location>
        <begin position="198"/>
        <end position="232"/>
    </location>
</feature>
<keyword evidence="1" id="KW-0175">Coiled coil</keyword>
<feature type="compositionally biased region" description="Basic residues" evidence="2">
    <location>
        <begin position="414"/>
        <end position="430"/>
    </location>
</feature>
<dbReference type="OrthoDB" id="193329at2759"/>
<proteinExistence type="predicted"/>
<feature type="region of interest" description="Disordered" evidence="2">
    <location>
        <begin position="399"/>
        <end position="438"/>
    </location>
</feature>
<gene>
    <name evidence="3" type="ORF">FGO68_gene12029</name>
</gene>
<accession>A0A8J8T5D0</accession>
<evidence type="ECO:0000256" key="2">
    <source>
        <dbReference type="SAM" id="MobiDB-lite"/>
    </source>
</evidence>
<dbReference type="AlphaFoldDB" id="A0A8J8T5D0"/>
<dbReference type="PANTHER" id="PTHR40515:SF1">
    <property type="entry name" value="CILIA- AND FLAGELLA-ASSOCIATED PROTEIN 157"/>
    <property type="match status" value="1"/>
</dbReference>
<feature type="coiled-coil region" evidence="1">
    <location>
        <begin position="80"/>
        <end position="107"/>
    </location>
</feature>
<feature type="coiled-coil region" evidence="1">
    <location>
        <begin position="328"/>
        <end position="390"/>
    </location>
</feature>
<evidence type="ECO:0000313" key="3">
    <source>
        <dbReference type="EMBL" id="TNV82146.1"/>
    </source>
</evidence>
<name>A0A8J8T5D0_HALGN</name>
<reference evidence="3" key="1">
    <citation type="submission" date="2019-06" db="EMBL/GenBank/DDBJ databases">
        <authorList>
            <person name="Zheng W."/>
        </authorList>
    </citation>
    <scope>NUCLEOTIDE SEQUENCE</scope>
    <source>
        <strain evidence="3">QDHG01</strain>
    </source>
</reference>
<organism evidence="3 4">
    <name type="scientific">Halteria grandinella</name>
    <dbReference type="NCBI Taxonomy" id="5974"/>
    <lineage>
        <taxon>Eukaryota</taxon>
        <taxon>Sar</taxon>
        <taxon>Alveolata</taxon>
        <taxon>Ciliophora</taxon>
        <taxon>Intramacronucleata</taxon>
        <taxon>Spirotrichea</taxon>
        <taxon>Stichotrichia</taxon>
        <taxon>Sporadotrichida</taxon>
        <taxon>Halteriidae</taxon>
        <taxon>Halteria</taxon>
    </lineage>
</organism>
<feature type="region of interest" description="Disordered" evidence="2">
    <location>
        <begin position="1"/>
        <end position="25"/>
    </location>
</feature>
<comment type="caution">
    <text evidence="3">The sequence shown here is derived from an EMBL/GenBank/DDBJ whole genome shotgun (WGS) entry which is preliminary data.</text>
</comment>
<evidence type="ECO:0000256" key="1">
    <source>
        <dbReference type="SAM" id="Coils"/>
    </source>
</evidence>
<protein>
    <submittedName>
        <fullName evidence="3">Uncharacterized protein</fullName>
    </submittedName>
</protein>
<evidence type="ECO:0000313" key="4">
    <source>
        <dbReference type="Proteomes" id="UP000785679"/>
    </source>
</evidence>
<sequence>MSHHLESGSTTQGGGGDPKHSTSSQLAGTMDHIYLKFKEQQAAGGTSLLDRHMGGGHQAHVHQSIGLADKHFKPIEIEAKKIKDQQRSNLTDKLKAIEQKVQQEQMSQSQLAQARFYKNLTNKKQGPLASSLKKDGNGTVAQALQQLANATAKDPSGASLNREMVPPHELLGLESKEIKSQQWHAMLGEIAVLLDAQIDENKKIAEDLRRREDRYNKREQEYRIHIDELQRELRVRLGYETDAWKKNERMYKKLKGMFDEQVDQFDDRVRKLKEEQEKDLIRQFNSGLAKMKKKIEEHKTSKSGEQGADLKDRENELQHHLELITNIAQRIDNENRTLLKKNQELRNEYRAQENDRELLVKQLVMQKKENSKAKEDIEFYERLIAQKQEEDGIEEQLDIDGLDDDNKPATATHAQRKRQINTRGSNRSHKPTTAGQTAYGVFPSQSQMGLGGQNSFINQPLIYMPKTKQESEEEKVQRYERVIEKLKKMLEHERRLLKGARTQYQREMGNKTELEVLLRETVEAVRNEKQQQKRSGRQVPNYHVSGGARFMMNSASSHNGLSSQNVISQAEEWLEELNTQQDRERVIELLLSQERVIALLYEKTFPMTSADPTQLNYLNENGYNTHVSGNAAFEGAEPTDGQERHRFDEEEYDEHDMGGGSSSDGGNHD</sequence>
<feature type="region of interest" description="Disordered" evidence="2">
    <location>
        <begin position="628"/>
        <end position="669"/>
    </location>
</feature>
<dbReference type="PANTHER" id="PTHR40515">
    <property type="entry name" value="CILIA- AND FLAGELLA-ASSOCIATED PROTEIN 157"/>
    <property type="match status" value="1"/>
</dbReference>